<dbReference type="AlphaFoldDB" id="I0Z851"/>
<comment type="caution">
    <text evidence="1">The sequence shown here is derived from an EMBL/GenBank/DDBJ whole genome shotgun (WGS) entry which is preliminary data.</text>
</comment>
<gene>
    <name evidence="1" type="ORF">COCSUDRAFT_32282</name>
</gene>
<evidence type="ECO:0000313" key="2">
    <source>
        <dbReference type="Proteomes" id="UP000007264"/>
    </source>
</evidence>
<name>I0Z851_COCSC</name>
<organism evidence="1 2">
    <name type="scientific">Coccomyxa subellipsoidea (strain C-169)</name>
    <name type="common">Green microalga</name>
    <dbReference type="NCBI Taxonomy" id="574566"/>
    <lineage>
        <taxon>Eukaryota</taxon>
        <taxon>Viridiplantae</taxon>
        <taxon>Chlorophyta</taxon>
        <taxon>core chlorophytes</taxon>
        <taxon>Trebouxiophyceae</taxon>
        <taxon>Trebouxiophyceae incertae sedis</taxon>
        <taxon>Coccomyxaceae</taxon>
        <taxon>Coccomyxa</taxon>
        <taxon>Coccomyxa subellipsoidea</taxon>
    </lineage>
</organism>
<dbReference type="Proteomes" id="UP000007264">
    <property type="component" value="Unassembled WGS sequence"/>
</dbReference>
<dbReference type="EMBL" id="AGSI01000002">
    <property type="protein sequence ID" value="EIE26820.1"/>
    <property type="molecule type" value="Genomic_DNA"/>
</dbReference>
<dbReference type="KEGG" id="csl:COCSUDRAFT_32282"/>
<reference evidence="1 2" key="1">
    <citation type="journal article" date="2012" name="Genome Biol.">
        <title>The genome of the polar eukaryotic microalga coccomyxa subellipsoidea reveals traits of cold adaptation.</title>
        <authorList>
            <person name="Blanc G."/>
            <person name="Agarkova I."/>
            <person name="Grimwood J."/>
            <person name="Kuo A."/>
            <person name="Brueggeman A."/>
            <person name="Dunigan D."/>
            <person name="Gurnon J."/>
            <person name="Ladunga I."/>
            <person name="Lindquist E."/>
            <person name="Lucas S."/>
            <person name="Pangilinan J."/>
            <person name="Proschold T."/>
            <person name="Salamov A."/>
            <person name="Schmutz J."/>
            <person name="Weeks D."/>
            <person name="Yamada T."/>
            <person name="Claverie J.M."/>
            <person name="Grigoriev I."/>
            <person name="Van Etten J."/>
            <person name="Lomsadze A."/>
            <person name="Borodovsky M."/>
        </authorList>
    </citation>
    <scope>NUCLEOTIDE SEQUENCE [LARGE SCALE GENOMIC DNA]</scope>
    <source>
        <strain evidence="1 2">C-169</strain>
    </source>
</reference>
<sequence length="107" mass="11568">MPVAFYLAASKPDHVDAHARPFITPPDVAVDMLTIIRHLIFVVRKTRLKGGLLMLPRDVLLQGCLAHGADKCCAADAAKVALGCRILLQLTCSALLSLRHLLRVSSS</sequence>
<proteinExistence type="predicted"/>
<accession>I0Z851</accession>
<protein>
    <submittedName>
        <fullName evidence="1">Uncharacterized protein</fullName>
    </submittedName>
</protein>
<dbReference type="RefSeq" id="XP_005651364.1">
    <property type="nucleotide sequence ID" value="XM_005651307.1"/>
</dbReference>
<dbReference type="GeneID" id="17044830"/>
<evidence type="ECO:0000313" key="1">
    <source>
        <dbReference type="EMBL" id="EIE26820.1"/>
    </source>
</evidence>
<keyword evidence="2" id="KW-1185">Reference proteome</keyword>